<feature type="transmembrane region" description="Helical" evidence="7">
    <location>
        <begin position="84"/>
        <end position="108"/>
    </location>
</feature>
<evidence type="ECO:0000256" key="4">
    <source>
        <dbReference type="ARBA" id="ARBA00022692"/>
    </source>
</evidence>
<evidence type="ECO:0000313" key="9">
    <source>
        <dbReference type="Proteomes" id="UP000196778"/>
    </source>
</evidence>
<evidence type="ECO:0000313" key="8">
    <source>
        <dbReference type="EMBL" id="SJN28302.1"/>
    </source>
</evidence>
<feature type="transmembrane region" description="Helical" evidence="7">
    <location>
        <begin position="50"/>
        <end position="77"/>
    </location>
</feature>
<evidence type="ECO:0000256" key="7">
    <source>
        <dbReference type="SAM" id="Phobius"/>
    </source>
</evidence>
<gene>
    <name evidence="8" type="ORF">FM119_05940</name>
</gene>
<evidence type="ECO:0000256" key="3">
    <source>
        <dbReference type="ARBA" id="ARBA00022475"/>
    </source>
</evidence>
<feature type="transmembrane region" description="Helical" evidence="7">
    <location>
        <begin position="114"/>
        <end position="135"/>
    </location>
</feature>
<keyword evidence="9" id="KW-1185">Reference proteome</keyword>
<dbReference type="EMBL" id="FUKR01000036">
    <property type="protein sequence ID" value="SJN28302.1"/>
    <property type="molecule type" value="Genomic_DNA"/>
</dbReference>
<reference evidence="9" key="1">
    <citation type="submission" date="2017-02" db="EMBL/GenBank/DDBJ databases">
        <authorList>
            <person name="Dridi B."/>
        </authorList>
    </citation>
    <scope>NUCLEOTIDE SEQUENCE [LARGE SCALE GENOMIC DNA]</scope>
    <source>
        <strain evidence="9">EB411</strain>
    </source>
</reference>
<name>A0A1R4J8E3_9MICO</name>
<evidence type="ECO:0000256" key="6">
    <source>
        <dbReference type="ARBA" id="ARBA00023136"/>
    </source>
</evidence>
<dbReference type="RefSeq" id="WP_087136774.1">
    <property type="nucleotide sequence ID" value="NZ_FUKR01000036.1"/>
</dbReference>
<comment type="subcellular location">
    <subcellularLocation>
        <location evidence="1">Cell membrane</location>
        <topology evidence="1">Multi-pass membrane protein</topology>
    </subcellularLocation>
</comment>
<keyword evidence="3" id="KW-1003">Cell membrane</keyword>
<dbReference type="AlphaFoldDB" id="A0A1R4J8E3"/>
<organism evidence="8 9">
    <name type="scientific">Mycetocola reblochoni REB411</name>
    <dbReference type="NCBI Taxonomy" id="1255698"/>
    <lineage>
        <taxon>Bacteria</taxon>
        <taxon>Bacillati</taxon>
        <taxon>Actinomycetota</taxon>
        <taxon>Actinomycetes</taxon>
        <taxon>Micrococcales</taxon>
        <taxon>Microbacteriaceae</taxon>
        <taxon>Mycetocola</taxon>
    </lineage>
</organism>
<keyword evidence="5 7" id="KW-1133">Transmembrane helix</keyword>
<dbReference type="Pfam" id="PF07681">
    <property type="entry name" value="DoxX"/>
    <property type="match status" value="1"/>
</dbReference>
<proteinExistence type="inferred from homology"/>
<evidence type="ECO:0000256" key="5">
    <source>
        <dbReference type="ARBA" id="ARBA00022989"/>
    </source>
</evidence>
<comment type="similarity">
    <text evidence="2">Belongs to the DoxX family.</text>
</comment>
<dbReference type="GO" id="GO:0005886">
    <property type="term" value="C:plasma membrane"/>
    <property type="evidence" value="ECO:0007669"/>
    <property type="project" value="UniProtKB-SubCell"/>
</dbReference>
<evidence type="ECO:0000256" key="1">
    <source>
        <dbReference type="ARBA" id="ARBA00004651"/>
    </source>
</evidence>
<keyword evidence="6 7" id="KW-0472">Membrane</keyword>
<evidence type="ECO:0000256" key="2">
    <source>
        <dbReference type="ARBA" id="ARBA00006679"/>
    </source>
</evidence>
<dbReference type="PANTHER" id="PTHR33452">
    <property type="entry name" value="OXIDOREDUCTASE CATD-RELATED"/>
    <property type="match status" value="1"/>
</dbReference>
<accession>A0A1R4J8E3</accession>
<dbReference type="PANTHER" id="PTHR33452:SF1">
    <property type="entry name" value="INNER MEMBRANE PROTEIN YPHA-RELATED"/>
    <property type="match status" value="1"/>
</dbReference>
<dbReference type="Proteomes" id="UP000196778">
    <property type="component" value="Unassembled WGS sequence"/>
</dbReference>
<keyword evidence="4 7" id="KW-0812">Transmembrane</keyword>
<evidence type="ECO:0008006" key="10">
    <source>
        <dbReference type="Google" id="ProtNLM"/>
    </source>
</evidence>
<dbReference type="InterPro" id="IPR032808">
    <property type="entry name" value="DoxX"/>
</dbReference>
<sequence length="144" mass="14428">MSSSGHATSPGHATSAGLLLLRLALAGVMLAHGLQKLFTWGVPGTQESFAAMGVPAAETAAIVVIAIETVGAVLLVLGLGTRVVGVLAAINMAVAVVLVHLAAGFFVADGGYEFALLLAVLGVVVALTGPGRYSLDAVISARRR</sequence>
<dbReference type="InterPro" id="IPR051907">
    <property type="entry name" value="DoxX-like_oxidoreductase"/>
</dbReference>
<protein>
    <recommendedName>
        <fullName evidence="10">DoxX family protein</fullName>
    </recommendedName>
</protein>